<keyword evidence="2" id="KW-1185">Reference proteome</keyword>
<dbReference type="Proteomes" id="UP000064243">
    <property type="component" value="Unassembled WGS sequence"/>
</dbReference>
<dbReference type="PATRIC" id="fig|36861.3.peg.2662"/>
<gene>
    <name evidence="1" type="ORF">ABW22_14205</name>
</gene>
<protein>
    <submittedName>
        <fullName evidence="1">Uncharacterized protein</fullName>
    </submittedName>
</protein>
<organism evidence="1 2">
    <name type="scientific">Thiobacillus denitrificans</name>
    <dbReference type="NCBI Taxonomy" id="36861"/>
    <lineage>
        <taxon>Bacteria</taxon>
        <taxon>Pseudomonadati</taxon>
        <taxon>Pseudomonadota</taxon>
        <taxon>Betaproteobacteria</taxon>
        <taxon>Nitrosomonadales</taxon>
        <taxon>Thiobacillaceae</taxon>
        <taxon>Thiobacillus</taxon>
    </lineage>
</organism>
<evidence type="ECO:0000313" key="2">
    <source>
        <dbReference type="Proteomes" id="UP000064243"/>
    </source>
</evidence>
<evidence type="ECO:0000313" key="1">
    <source>
        <dbReference type="EMBL" id="KVW93434.1"/>
    </source>
</evidence>
<dbReference type="EMBL" id="LDUG01000048">
    <property type="protein sequence ID" value="KVW93434.1"/>
    <property type="molecule type" value="Genomic_DNA"/>
</dbReference>
<dbReference type="RefSeq" id="WP_059758611.1">
    <property type="nucleotide sequence ID" value="NZ_LDUG01000048.1"/>
</dbReference>
<name>A0A119CUD5_THIDE</name>
<dbReference type="STRING" id="1123392.GCA_000376425_01463"/>
<comment type="caution">
    <text evidence="1">The sequence shown here is derived from an EMBL/GenBank/DDBJ whole genome shotgun (WGS) entry which is preliminary data.</text>
</comment>
<dbReference type="OrthoDB" id="9786540at2"/>
<dbReference type="AlphaFoldDB" id="A0A119CUD5"/>
<accession>A0A119CUD5</accession>
<proteinExistence type="predicted"/>
<reference evidence="1 2" key="1">
    <citation type="journal article" date="2015" name="Appl. Environ. Microbiol.">
        <title>Aerobic and Anaerobic Thiosulfate Oxidation by a Cold-Adapted, Subglacial Chemoautotroph.</title>
        <authorList>
            <person name="Harrold Z.R."/>
            <person name="Skidmore M.L."/>
            <person name="Hamilton T.L."/>
            <person name="Desch L."/>
            <person name="Amada K."/>
            <person name="van Gelder W."/>
            <person name="Glover K."/>
            <person name="Roden E.E."/>
            <person name="Boyd E.S."/>
        </authorList>
    </citation>
    <scope>NUCLEOTIDE SEQUENCE [LARGE SCALE GENOMIC DNA]</scope>
    <source>
        <strain evidence="1 2">RG</strain>
    </source>
</reference>
<sequence length="147" mass="16605">MTDTSEFDRSFNGLLYSVMRWDQLTAFWQKVDAGAGWYLYAVGQQVPQESSAADKVQQFTRELDELLRREHHEDYCAIVYADNLDAPSFIKIYDPNHLGSSCGSSSAKSSVLPGWVMSQTPPCELEIGGVVTGQRKRWWQAFLGETT</sequence>